<dbReference type="InterPro" id="IPR001011">
    <property type="entry name" value="Acid_Pase_classA_bac"/>
</dbReference>
<dbReference type="Proteomes" id="UP001169006">
    <property type="component" value="Unassembled WGS sequence"/>
</dbReference>
<evidence type="ECO:0000256" key="5">
    <source>
        <dbReference type="ARBA" id="ARBA00022729"/>
    </source>
</evidence>
<dbReference type="CDD" id="cd03397">
    <property type="entry name" value="PAP2_acid_phosphatase"/>
    <property type="match status" value="1"/>
</dbReference>
<evidence type="ECO:0000256" key="1">
    <source>
        <dbReference type="ARBA" id="ARBA00000032"/>
    </source>
</evidence>
<sequence length="235" mass="25813">MRNLLAQGALGIALALSFSFPSLAEDKAKPFTDAKEINLLNLLPPPPAPDSAKMKAELGEILTIQVTRTPEMEARAKADVEENVWRFADVVANPKFSKENLPKFSAFFDRVVVSEGAVVDPAKDVWKRPRPHLYSDLVKPVVPLSKSGSYPSGHTTVGTLMGIVLSNMLPEKRDAIMKRAWEYGQNRVVGGIHYPSDIEVGRISGTVIAQTIMTHEDFKTEFEAAKAELRTTLGL</sequence>
<reference evidence="11" key="1">
    <citation type="journal article" date="2015" name="Int. J. Syst. Evol. Microbiol.">
        <title>Rhizobium oryzicola sp. nov., potential plant-growth-promoting endophytic bacteria isolated from rice roots.</title>
        <authorList>
            <person name="Zhang X.X."/>
            <person name="Gao J.S."/>
            <person name="Cao Y.H."/>
            <person name="Sheirdil R.A."/>
            <person name="Wang X.C."/>
            <person name="Zhang L."/>
        </authorList>
    </citation>
    <scope>NUCLEOTIDE SEQUENCE</scope>
    <source>
        <strain evidence="11">05753</strain>
    </source>
</reference>
<evidence type="ECO:0000256" key="4">
    <source>
        <dbReference type="ARBA" id="ARBA00012646"/>
    </source>
</evidence>
<dbReference type="RefSeq" id="WP_302079918.1">
    <property type="nucleotide sequence ID" value="NZ_JAUKWQ010000020.1"/>
</dbReference>
<accession>A0ABT8T6U9</accession>
<dbReference type="InterPro" id="IPR036938">
    <property type="entry name" value="PAP2/HPO_sf"/>
</dbReference>
<keyword evidence="5 9" id="KW-0732">Signal</keyword>
<dbReference type="Gene3D" id="1.20.144.10">
    <property type="entry name" value="Phosphatidic acid phosphatase type 2/haloperoxidase"/>
    <property type="match status" value="1"/>
</dbReference>
<dbReference type="PIRSF" id="PIRSF000897">
    <property type="entry name" value="Acid_Ptase_ClsA"/>
    <property type="match status" value="1"/>
</dbReference>
<organism evidence="11 12">
    <name type="scientific">Rhizobium oryzicola</name>
    <dbReference type="NCBI Taxonomy" id="1232668"/>
    <lineage>
        <taxon>Bacteria</taxon>
        <taxon>Pseudomonadati</taxon>
        <taxon>Pseudomonadota</taxon>
        <taxon>Alphaproteobacteria</taxon>
        <taxon>Hyphomicrobiales</taxon>
        <taxon>Rhizobiaceae</taxon>
        <taxon>Rhizobium/Agrobacterium group</taxon>
        <taxon>Rhizobium</taxon>
    </lineage>
</organism>
<dbReference type="InterPro" id="IPR018296">
    <property type="entry name" value="Acid_Pase_classA_bac_CS"/>
</dbReference>
<dbReference type="EC" id="3.1.3.2" evidence="4 8"/>
<evidence type="ECO:0000256" key="8">
    <source>
        <dbReference type="PIRNR" id="PIRNR000897"/>
    </source>
</evidence>
<protein>
    <recommendedName>
        <fullName evidence="4 8">Acid phosphatase</fullName>
        <ecNumber evidence="4 8">3.1.3.2</ecNumber>
    </recommendedName>
</protein>
<evidence type="ECO:0000259" key="10">
    <source>
        <dbReference type="SMART" id="SM00014"/>
    </source>
</evidence>
<proteinExistence type="inferred from homology"/>
<evidence type="ECO:0000313" key="11">
    <source>
        <dbReference type="EMBL" id="MDO1585653.1"/>
    </source>
</evidence>
<keyword evidence="7 8" id="KW-0378">Hydrolase</keyword>
<feature type="domain" description="Phosphatidic acid phosphatase type 2/haloperoxidase" evidence="10">
    <location>
        <begin position="102"/>
        <end position="213"/>
    </location>
</feature>
<feature type="signal peptide" evidence="9">
    <location>
        <begin position="1"/>
        <end position="24"/>
    </location>
</feature>
<reference evidence="11" key="2">
    <citation type="submission" date="2023-07" db="EMBL/GenBank/DDBJ databases">
        <authorList>
            <person name="Sun H."/>
        </authorList>
    </citation>
    <scope>NUCLEOTIDE SEQUENCE</scope>
    <source>
        <strain evidence="11">05753</strain>
    </source>
</reference>
<keyword evidence="6" id="KW-0574">Periplasm</keyword>
<dbReference type="Pfam" id="PF01569">
    <property type="entry name" value="PAP2"/>
    <property type="match status" value="1"/>
</dbReference>
<dbReference type="InterPro" id="IPR000326">
    <property type="entry name" value="PAP2/HPO"/>
</dbReference>
<comment type="similarity">
    <text evidence="3 8">Belongs to the class A bacterial acid phosphatase family.</text>
</comment>
<evidence type="ECO:0000256" key="7">
    <source>
        <dbReference type="ARBA" id="ARBA00022801"/>
    </source>
</evidence>
<feature type="chain" id="PRO_5045959297" description="Acid phosphatase" evidence="9">
    <location>
        <begin position="25"/>
        <end position="235"/>
    </location>
</feature>
<comment type="caution">
    <text evidence="11">The sequence shown here is derived from an EMBL/GenBank/DDBJ whole genome shotgun (WGS) entry which is preliminary data.</text>
</comment>
<dbReference type="EMBL" id="JAUKWQ010000020">
    <property type="protein sequence ID" value="MDO1585653.1"/>
    <property type="molecule type" value="Genomic_DNA"/>
</dbReference>
<dbReference type="SMART" id="SM00014">
    <property type="entry name" value="acidPPc"/>
    <property type="match status" value="1"/>
</dbReference>
<comment type="subcellular location">
    <subcellularLocation>
        <location evidence="2">Periplasm</location>
    </subcellularLocation>
</comment>
<evidence type="ECO:0000256" key="3">
    <source>
        <dbReference type="ARBA" id="ARBA00009017"/>
    </source>
</evidence>
<evidence type="ECO:0000313" key="12">
    <source>
        <dbReference type="Proteomes" id="UP001169006"/>
    </source>
</evidence>
<evidence type="ECO:0000256" key="9">
    <source>
        <dbReference type="SAM" id="SignalP"/>
    </source>
</evidence>
<comment type="catalytic activity">
    <reaction evidence="1 8">
        <text>a phosphate monoester + H2O = an alcohol + phosphate</text>
        <dbReference type="Rhea" id="RHEA:15017"/>
        <dbReference type="ChEBI" id="CHEBI:15377"/>
        <dbReference type="ChEBI" id="CHEBI:30879"/>
        <dbReference type="ChEBI" id="CHEBI:43474"/>
        <dbReference type="ChEBI" id="CHEBI:67140"/>
        <dbReference type="EC" id="3.1.3.2"/>
    </reaction>
</comment>
<dbReference type="SUPFAM" id="SSF48317">
    <property type="entry name" value="Acid phosphatase/Vanadium-dependent haloperoxidase"/>
    <property type="match status" value="1"/>
</dbReference>
<name>A0ABT8T6U9_9HYPH</name>
<keyword evidence="12" id="KW-1185">Reference proteome</keyword>
<gene>
    <name evidence="11" type="ORF">Q2T52_26505</name>
</gene>
<evidence type="ECO:0000256" key="2">
    <source>
        <dbReference type="ARBA" id="ARBA00004418"/>
    </source>
</evidence>
<evidence type="ECO:0000256" key="6">
    <source>
        <dbReference type="ARBA" id="ARBA00022764"/>
    </source>
</evidence>
<dbReference type="PROSITE" id="PS01157">
    <property type="entry name" value="ACID_PHOSPH_CL_A"/>
    <property type="match status" value="1"/>
</dbReference>